<dbReference type="InterPro" id="IPR019796">
    <property type="entry name" value="G6P_DH_AS"/>
</dbReference>
<dbReference type="SUPFAM" id="SSF51735">
    <property type="entry name" value="NAD(P)-binding Rossmann-fold domains"/>
    <property type="match status" value="1"/>
</dbReference>
<comment type="caution">
    <text evidence="11">The sequence shown here is derived from an EMBL/GenBank/DDBJ whole genome shotgun (WGS) entry which is preliminary data.</text>
</comment>
<dbReference type="HAMAP" id="MF_00966">
    <property type="entry name" value="G6PD"/>
    <property type="match status" value="1"/>
</dbReference>
<name>A0A7W9MEM3_9ACTN</name>
<accession>A0A7W9MEM3</accession>
<feature type="binding site" evidence="7">
    <location>
        <position position="269"/>
    </location>
    <ligand>
        <name>substrate</name>
    </ligand>
</feature>
<dbReference type="PANTHER" id="PTHR23429">
    <property type="entry name" value="GLUCOSE-6-PHOSPHATE 1-DEHYDROGENASE G6PD"/>
    <property type="match status" value="1"/>
</dbReference>
<feature type="binding site" evidence="7">
    <location>
        <position position="307"/>
    </location>
    <ligand>
        <name>substrate</name>
    </ligand>
</feature>
<dbReference type="EMBL" id="JACHMP010000001">
    <property type="protein sequence ID" value="MBB5817960.1"/>
    <property type="molecule type" value="Genomic_DNA"/>
</dbReference>
<feature type="binding site" evidence="7">
    <location>
        <position position="429"/>
    </location>
    <ligand>
        <name>substrate</name>
    </ligand>
</feature>
<dbReference type="InterPro" id="IPR022675">
    <property type="entry name" value="G6P_DH_C"/>
</dbReference>
<dbReference type="Pfam" id="PF00479">
    <property type="entry name" value="G6PD_N"/>
    <property type="match status" value="1"/>
</dbReference>
<dbReference type="AlphaFoldDB" id="A0A7W9MEM3"/>
<feature type="region of interest" description="Disordered" evidence="8">
    <location>
        <begin position="1"/>
        <end position="62"/>
    </location>
</feature>
<dbReference type="GO" id="GO:0009051">
    <property type="term" value="P:pentose-phosphate shunt, oxidative branch"/>
    <property type="evidence" value="ECO:0007669"/>
    <property type="project" value="TreeGrafter"/>
</dbReference>
<keyword evidence="12" id="KW-1185">Reference proteome</keyword>
<dbReference type="FunFam" id="3.30.360.10:FF:000011">
    <property type="entry name" value="Glucose-6-phosphate 1-dehydrogenase"/>
    <property type="match status" value="1"/>
</dbReference>
<evidence type="ECO:0000256" key="1">
    <source>
        <dbReference type="ARBA" id="ARBA00004937"/>
    </source>
</evidence>
<dbReference type="GO" id="GO:0006006">
    <property type="term" value="P:glucose metabolic process"/>
    <property type="evidence" value="ECO:0007669"/>
    <property type="project" value="UniProtKB-KW"/>
</dbReference>
<dbReference type="Pfam" id="PF02781">
    <property type="entry name" value="G6PD_C"/>
    <property type="match status" value="1"/>
</dbReference>
<sequence>MSKQRSKARAEETTAAVTEAERAADAAVEETTAAVTEHEEATGSAGAAAEETPSTATTATSAAIAGITDEVVAANPLRDPRDKRLPRVAGPCVLVLFGVTGDLARKKLLPAIYDLANRGLLPPGFSLVGFARRDWQDQDFAQLTHDAVKEHARTPFREEVWKQLSEGIFFCPGEFTDDGAFDALAMMLKEIDETRGTGGNYGFYLSVPPKFFPVVVEQLKRTDLAHGPAGSWRRVVIEKPFGHDLQSARELNAITSAVFPESSVFRIDHYLGKETVQNILALRFANNLFEPIWNRGYVDHVQITMAEDIGIGGRAGYYDGIGAARDVIQNHLLQLLALVGMEDPTSFEADSLRREKEKVLKAVRLPSDLSLITARGRYGPGWQGGVPVVGYTDEEGIPPDSITETYAAIKLEIANRRWAGVPFYLRTGKRLGRRVTEVAVMFQRAPHLPFSKDDTEILGQNALVIRVQPDEGITVRFGSKVPGTAMEVRDVSMDFAYGESFMESSPEAYERLLLDVLIGDPPLFPHQREVELSWKILDPIEEFWASQGPPEEYPAGTWGPRSADELMARDGRAWRRL</sequence>
<keyword evidence="6 7" id="KW-0119">Carbohydrate metabolism</keyword>
<evidence type="ECO:0000313" key="11">
    <source>
        <dbReference type="EMBL" id="MBB5817960.1"/>
    </source>
</evidence>
<feature type="binding site" evidence="7">
    <location>
        <position position="273"/>
    </location>
    <ligand>
        <name>substrate</name>
    </ligand>
</feature>
<feature type="binding site" evidence="7">
    <location>
        <position position="239"/>
    </location>
    <ligand>
        <name>NADP(+)</name>
        <dbReference type="ChEBI" id="CHEBI:58349"/>
    </ligand>
</feature>
<dbReference type="InterPro" id="IPR036291">
    <property type="entry name" value="NAD(P)-bd_dom_sf"/>
</dbReference>
<comment type="catalytic activity">
    <reaction evidence="7">
        <text>D-glucose 6-phosphate + NADP(+) = 6-phospho-D-glucono-1,5-lactone + NADPH + H(+)</text>
        <dbReference type="Rhea" id="RHEA:15841"/>
        <dbReference type="ChEBI" id="CHEBI:15378"/>
        <dbReference type="ChEBI" id="CHEBI:57783"/>
        <dbReference type="ChEBI" id="CHEBI:57955"/>
        <dbReference type="ChEBI" id="CHEBI:58349"/>
        <dbReference type="ChEBI" id="CHEBI:61548"/>
        <dbReference type="EC" id="1.1.1.49"/>
    </reaction>
</comment>
<proteinExistence type="inferred from homology"/>
<keyword evidence="3 7" id="KW-0313">Glucose metabolism</keyword>
<evidence type="ECO:0000256" key="8">
    <source>
        <dbReference type="SAM" id="MobiDB-lite"/>
    </source>
</evidence>
<evidence type="ECO:0000256" key="7">
    <source>
        <dbReference type="HAMAP-Rule" id="MF_00966"/>
    </source>
</evidence>
<dbReference type="InterPro" id="IPR001282">
    <property type="entry name" value="G6P_DH"/>
</dbReference>
<feature type="binding site" evidence="7">
    <location>
        <begin position="174"/>
        <end position="175"/>
    </location>
    <ligand>
        <name>NADP(+)</name>
        <dbReference type="ChEBI" id="CHEBI:58349"/>
    </ligand>
</feature>
<dbReference type="UniPathway" id="UPA00115">
    <property type="reaction ID" value="UER00408"/>
</dbReference>
<evidence type="ECO:0000256" key="3">
    <source>
        <dbReference type="ARBA" id="ARBA00022526"/>
    </source>
</evidence>
<dbReference type="InterPro" id="IPR022674">
    <property type="entry name" value="G6P_DH_NAD-bd"/>
</dbReference>
<dbReference type="GO" id="GO:0004345">
    <property type="term" value="F:glucose-6-phosphate dehydrogenase activity"/>
    <property type="evidence" value="ECO:0007669"/>
    <property type="project" value="UniProtKB-UniRule"/>
</dbReference>
<comment type="similarity">
    <text evidence="2 7">Belongs to the glucose-6-phosphate dehydrogenase family.</text>
</comment>
<dbReference type="PRINTS" id="PR00079">
    <property type="entry name" value="G6PDHDRGNASE"/>
</dbReference>
<evidence type="ECO:0000256" key="6">
    <source>
        <dbReference type="ARBA" id="ARBA00023277"/>
    </source>
</evidence>
<evidence type="ECO:0000259" key="10">
    <source>
        <dbReference type="Pfam" id="PF02781"/>
    </source>
</evidence>
<gene>
    <name evidence="7" type="primary">zwf</name>
    <name evidence="11" type="ORF">F4562_001022</name>
</gene>
<comment type="function">
    <text evidence="7">Catalyzes the oxidation of glucose 6-phosphate to 6-phosphogluconolactone.</text>
</comment>
<evidence type="ECO:0000256" key="5">
    <source>
        <dbReference type="ARBA" id="ARBA00023002"/>
    </source>
</evidence>
<evidence type="ECO:0000256" key="4">
    <source>
        <dbReference type="ARBA" id="ARBA00022857"/>
    </source>
</evidence>
<feature type="binding site" evidence="7">
    <location>
        <position position="132"/>
    </location>
    <ligand>
        <name>NADP(+)</name>
        <dbReference type="ChEBI" id="CHEBI:58349"/>
    </ligand>
</feature>
<comment type="caution">
    <text evidence="7">Lacks conserved residue(s) required for the propagation of feature annotation.</text>
</comment>
<keyword evidence="5 7" id="KW-0560">Oxidoreductase</keyword>
<dbReference type="Gene3D" id="3.30.360.10">
    <property type="entry name" value="Dihydrodipicolinate Reductase, domain 2"/>
    <property type="match status" value="1"/>
</dbReference>
<dbReference type="SUPFAM" id="SSF55347">
    <property type="entry name" value="Glyceraldehyde-3-phosphate dehydrogenase-like, C-terminal domain"/>
    <property type="match status" value="1"/>
</dbReference>
<dbReference type="GO" id="GO:0005829">
    <property type="term" value="C:cytosol"/>
    <property type="evidence" value="ECO:0007669"/>
    <property type="project" value="TreeGrafter"/>
</dbReference>
<dbReference type="PIRSF" id="PIRSF000110">
    <property type="entry name" value="G6PD"/>
    <property type="match status" value="1"/>
</dbReference>
<protein>
    <recommendedName>
        <fullName evidence="7">Glucose-6-phosphate 1-dehydrogenase</fullName>
        <shortName evidence="7">G6PD</shortName>
        <ecNumber evidence="7">1.1.1.49</ecNumber>
    </recommendedName>
</protein>
<dbReference type="PANTHER" id="PTHR23429:SF0">
    <property type="entry name" value="GLUCOSE-6-PHOSPHATE 1-DEHYDROGENASE"/>
    <property type="match status" value="1"/>
</dbReference>
<organism evidence="11 12">
    <name type="scientific">Streptosporangium becharense</name>
    <dbReference type="NCBI Taxonomy" id="1816182"/>
    <lineage>
        <taxon>Bacteria</taxon>
        <taxon>Bacillati</taxon>
        <taxon>Actinomycetota</taxon>
        <taxon>Actinomycetes</taxon>
        <taxon>Streptosporangiales</taxon>
        <taxon>Streptosporangiaceae</taxon>
        <taxon>Streptosporangium</taxon>
    </lineage>
</organism>
<keyword evidence="4 7" id="KW-0521">NADP</keyword>
<dbReference type="NCBIfam" id="TIGR00871">
    <property type="entry name" value="zwf"/>
    <property type="match status" value="1"/>
</dbReference>
<evidence type="ECO:0000259" key="9">
    <source>
        <dbReference type="Pfam" id="PF00479"/>
    </source>
</evidence>
<evidence type="ECO:0000256" key="2">
    <source>
        <dbReference type="ARBA" id="ARBA00009975"/>
    </source>
</evidence>
<feature type="active site" description="Proton acceptor" evidence="7">
    <location>
        <position position="331"/>
    </location>
</feature>
<dbReference type="Proteomes" id="UP000540685">
    <property type="component" value="Unassembled WGS sequence"/>
</dbReference>
<dbReference type="RefSeq" id="WP_246473352.1">
    <property type="nucleotide sequence ID" value="NZ_JACHMP010000001.1"/>
</dbReference>
<feature type="domain" description="Glucose-6-phosphate dehydrogenase C-terminal" evidence="10">
    <location>
        <begin position="280"/>
        <end position="575"/>
    </location>
</feature>
<feature type="binding site" evidence="7">
    <location>
        <position position="326"/>
    </location>
    <ligand>
        <name>substrate</name>
    </ligand>
</feature>
<dbReference type="PROSITE" id="PS00069">
    <property type="entry name" value="G6P_DEHYDROGENASE"/>
    <property type="match status" value="1"/>
</dbReference>
<dbReference type="Gene3D" id="3.40.50.720">
    <property type="entry name" value="NAD(P)-binding Rossmann-like Domain"/>
    <property type="match status" value="1"/>
</dbReference>
<feature type="domain" description="Glucose-6-phosphate dehydrogenase NAD-binding" evidence="9">
    <location>
        <begin position="95"/>
        <end position="278"/>
    </location>
</feature>
<evidence type="ECO:0000313" key="12">
    <source>
        <dbReference type="Proteomes" id="UP000540685"/>
    </source>
</evidence>
<feature type="compositionally biased region" description="Low complexity" evidence="8">
    <location>
        <begin position="42"/>
        <end position="62"/>
    </location>
</feature>
<dbReference type="GO" id="GO:0050661">
    <property type="term" value="F:NADP binding"/>
    <property type="evidence" value="ECO:0007669"/>
    <property type="project" value="UniProtKB-UniRule"/>
</dbReference>
<comment type="pathway">
    <text evidence="1 7">Carbohydrate degradation; pentose phosphate pathway; D-ribulose 5-phosphate from D-glucose 6-phosphate (oxidative stage): step 1/3.</text>
</comment>
<reference evidence="11 12" key="1">
    <citation type="submission" date="2020-08" db="EMBL/GenBank/DDBJ databases">
        <title>Sequencing the genomes of 1000 actinobacteria strains.</title>
        <authorList>
            <person name="Klenk H.-P."/>
        </authorList>
    </citation>
    <scope>NUCLEOTIDE SEQUENCE [LARGE SCALE GENOMIC DNA]</scope>
    <source>
        <strain evidence="11 12">DSM 46887</strain>
    </source>
</reference>
<dbReference type="EC" id="1.1.1.49" evidence="7"/>
<feature type="compositionally biased region" description="Low complexity" evidence="8">
    <location>
        <begin position="25"/>
        <end position="35"/>
    </location>
</feature>